<accession>A0A7I7SSQ3</accession>
<dbReference type="EMBL" id="AP022595">
    <property type="protein sequence ID" value="BBY59085.1"/>
    <property type="molecule type" value="Genomic_DNA"/>
</dbReference>
<reference evidence="2 3" key="1">
    <citation type="journal article" date="2019" name="Emerg. Microbes Infect.">
        <title>Comprehensive subspecies identification of 175 nontuberculous mycobacteria species based on 7547 genomic profiles.</title>
        <authorList>
            <person name="Matsumoto Y."/>
            <person name="Kinjo T."/>
            <person name="Motooka D."/>
            <person name="Nabeya D."/>
            <person name="Jung N."/>
            <person name="Uechi K."/>
            <person name="Horii T."/>
            <person name="Iida T."/>
            <person name="Fujita J."/>
            <person name="Nakamura S."/>
        </authorList>
    </citation>
    <scope>NUCLEOTIDE SEQUENCE [LARGE SCALE GENOMIC DNA]</scope>
    <source>
        <strain evidence="2 3">JCM 30395</strain>
    </source>
</reference>
<name>A0A7I7SSQ3_9MYCO</name>
<keyword evidence="3" id="KW-1185">Reference proteome</keyword>
<evidence type="ECO:0000256" key="1">
    <source>
        <dbReference type="SAM" id="MobiDB-lite"/>
    </source>
</evidence>
<organism evidence="2 3">
    <name type="scientific">Mycolicibacterium sarraceniae</name>
    <dbReference type="NCBI Taxonomy" id="1534348"/>
    <lineage>
        <taxon>Bacteria</taxon>
        <taxon>Bacillati</taxon>
        <taxon>Actinomycetota</taxon>
        <taxon>Actinomycetes</taxon>
        <taxon>Mycobacteriales</taxon>
        <taxon>Mycobacteriaceae</taxon>
        <taxon>Mycolicibacterium</taxon>
    </lineage>
</organism>
<proteinExistence type="predicted"/>
<evidence type="ECO:0000313" key="2">
    <source>
        <dbReference type="EMBL" id="BBY59085.1"/>
    </source>
</evidence>
<dbReference type="KEGG" id="msar:MSAR_22210"/>
<gene>
    <name evidence="2" type="ORF">MSAR_22210</name>
</gene>
<dbReference type="Proteomes" id="UP000466445">
    <property type="component" value="Chromosome"/>
</dbReference>
<protein>
    <submittedName>
        <fullName evidence="2">Uncharacterized protein</fullName>
    </submittedName>
</protein>
<evidence type="ECO:0000313" key="3">
    <source>
        <dbReference type="Proteomes" id="UP000466445"/>
    </source>
</evidence>
<feature type="region of interest" description="Disordered" evidence="1">
    <location>
        <begin position="22"/>
        <end position="44"/>
    </location>
</feature>
<sequence length="44" mass="4911">MPTVFWFWGGVTQDVFNEALSRGELPPTNHAPEFAPVLEPSLKP</sequence>
<dbReference type="AlphaFoldDB" id="A0A7I7SSQ3"/>